<name>A0AAV2R1B3_MEGNR</name>
<accession>A0AAV2R1B3</accession>
<dbReference type="Proteomes" id="UP001497623">
    <property type="component" value="Unassembled WGS sequence"/>
</dbReference>
<dbReference type="AlphaFoldDB" id="A0AAV2R1B3"/>
<protein>
    <submittedName>
        <fullName evidence="1">Uncharacterized protein</fullName>
    </submittedName>
</protein>
<proteinExistence type="predicted"/>
<feature type="non-terminal residue" evidence="1">
    <location>
        <position position="361"/>
    </location>
</feature>
<reference evidence="1 2" key="1">
    <citation type="submission" date="2024-05" db="EMBL/GenBank/DDBJ databases">
        <authorList>
            <person name="Wallberg A."/>
        </authorList>
    </citation>
    <scope>NUCLEOTIDE SEQUENCE [LARGE SCALE GENOMIC DNA]</scope>
</reference>
<evidence type="ECO:0000313" key="1">
    <source>
        <dbReference type="EMBL" id="CAL4110092.1"/>
    </source>
</evidence>
<organism evidence="1 2">
    <name type="scientific">Meganyctiphanes norvegica</name>
    <name type="common">Northern krill</name>
    <name type="synonym">Thysanopoda norvegica</name>
    <dbReference type="NCBI Taxonomy" id="48144"/>
    <lineage>
        <taxon>Eukaryota</taxon>
        <taxon>Metazoa</taxon>
        <taxon>Ecdysozoa</taxon>
        <taxon>Arthropoda</taxon>
        <taxon>Crustacea</taxon>
        <taxon>Multicrustacea</taxon>
        <taxon>Malacostraca</taxon>
        <taxon>Eumalacostraca</taxon>
        <taxon>Eucarida</taxon>
        <taxon>Euphausiacea</taxon>
        <taxon>Euphausiidae</taxon>
        <taxon>Meganyctiphanes</taxon>
    </lineage>
</organism>
<keyword evidence="2" id="KW-1185">Reference proteome</keyword>
<feature type="non-terminal residue" evidence="1">
    <location>
        <position position="1"/>
    </location>
</feature>
<comment type="caution">
    <text evidence="1">The sequence shown here is derived from an EMBL/GenBank/DDBJ whole genome shotgun (WGS) entry which is preliminary data.</text>
</comment>
<evidence type="ECO:0000313" key="2">
    <source>
        <dbReference type="Proteomes" id="UP001497623"/>
    </source>
</evidence>
<sequence length="361" mass="40434">FQEYTPMSTCKISGEQFGHKNSSKRKFADIVRVGTGGGLCFCGLNMYFKNDKFYDDFVMPIFDRMDPETAHNVATQAAKYNLVPKDKLESKLLVSTQPTSSYRVNADSDTDDTWSIVMDQDYASQETLLPITDTEDTCNFSNSLAVLQPIENSINVHNNQDFEEESTSINTDFKSICDNKSCVHDRTFSVHELRGLDSPKRERNCATPDSPSLSMKVNIDSPLRRSKMSLTTMVDGVIGEECSDSSEVEGMVIESVLREGGVVETVLGEKLVVESKSENFHGYDTMENILGDRGVVESFMGETDLVESMLQEHGVMESMLLDTGMVEMGFCESIHGNNLSEDRDSIERKKMRRSREIVAVE</sequence>
<gene>
    <name evidence="1" type="ORF">MNOR_LOCUS19302</name>
</gene>
<dbReference type="EMBL" id="CAXKWB010014255">
    <property type="protein sequence ID" value="CAL4110092.1"/>
    <property type="molecule type" value="Genomic_DNA"/>
</dbReference>